<protein>
    <recommendedName>
        <fullName evidence="3">MORN repeat-containing protein 5</fullName>
    </recommendedName>
</protein>
<evidence type="ECO:0000313" key="1">
    <source>
        <dbReference type="EMBL" id="VVC95618.1"/>
    </source>
</evidence>
<sequence>MVEEKGEGPEDVDTIGIYVGGRNAAGDRHGEGWAILPNKDFYQGCYCRGMRSGKGLYVFKNGARYEDKVHGHLGRRKNRGSWSDYVSSGKIPRFMDKRQTKGYWMLCFRHELHATWFLFAHERSEPGRVWRRRGRKGG</sequence>
<dbReference type="AlphaFoldDB" id="A0A5E4QCY5"/>
<name>A0A5E4QCY5_9NEOP</name>
<evidence type="ECO:0000313" key="2">
    <source>
        <dbReference type="Proteomes" id="UP000324832"/>
    </source>
</evidence>
<dbReference type="EMBL" id="FZQP02002371">
    <property type="protein sequence ID" value="VVC95618.1"/>
    <property type="molecule type" value="Genomic_DNA"/>
</dbReference>
<evidence type="ECO:0008006" key="3">
    <source>
        <dbReference type="Google" id="ProtNLM"/>
    </source>
</evidence>
<reference evidence="1 2" key="1">
    <citation type="submission" date="2017-07" db="EMBL/GenBank/DDBJ databases">
        <authorList>
            <person name="Talla V."/>
            <person name="Backstrom N."/>
        </authorList>
    </citation>
    <scope>NUCLEOTIDE SEQUENCE [LARGE SCALE GENOMIC DNA]</scope>
</reference>
<gene>
    <name evidence="1" type="ORF">LSINAPIS_LOCUS7289</name>
</gene>
<organism evidence="1 2">
    <name type="scientific">Leptidea sinapis</name>
    <dbReference type="NCBI Taxonomy" id="189913"/>
    <lineage>
        <taxon>Eukaryota</taxon>
        <taxon>Metazoa</taxon>
        <taxon>Ecdysozoa</taxon>
        <taxon>Arthropoda</taxon>
        <taxon>Hexapoda</taxon>
        <taxon>Insecta</taxon>
        <taxon>Pterygota</taxon>
        <taxon>Neoptera</taxon>
        <taxon>Endopterygota</taxon>
        <taxon>Lepidoptera</taxon>
        <taxon>Glossata</taxon>
        <taxon>Ditrysia</taxon>
        <taxon>Papilionoidea</taxon>
        <taxon>Pieridae</taxon>
        <taxon>Dismorphiinae</taxon>
        <taxon>Leptidea</taxon>
    </lineage>
</organism>
<accession>A0A5E4QCY5</accession>
<keyword evidence="2" id="KW-1185">Reference proteome</keyword>
<dbReference type="SUPFAM" id="SSF82185">
    <property type="entry name" value="Histone H3 K4-specific methyltransferase SET7/9 N-terminal domain"/>
    <property type="match status" value="1"/>
</dbReference>
<dbReference type="Proteomes" id="UP000324832">
    <property type="component" value="Unassembled WGS sequence"/>
</dbReference>
<dbReference type="Gene3D" id="2.20.110.10">
    <property type="entry name" value="Histone H3 K4-specific methyltransferase SET7/9 N-terminal domain"/>
    <property type="match status" value="1"/>
</dbReference>
<proteinExistence type="predicted"/>